<accession>A0ACC1Z0X9</accession>
<evidence type="ECO:0000313" key="1">
    <source>
        <dbReference type="EMBL" id="KAJ4729122.1"/>
    </source>
</evidence>
<organism evidence="1 2">
    <name type="scientific">Melia azedarach</name>
    <name type="common">Chinaberry tree</name>
    <dbReference type="NCBI Taxonomy" id="155640"/>
    <lineage>
        <taxon>Eukaryota</taxon>
        <taxon>Viridiplantae</taxon>
        <taxon>Streptophyta</taxon>
        <taxon>Embryophyta</taxon>
        <taxon>Tracheophyta</taxon>
        <taxon>Spermatophyta</taxon>
        <taxon>Magnoliopsida</taxon>
        <taxon>eudicotyledons</taxon>
        <taxon>Gunneridae</taxon>
        <taxon>Pentapetalae</taxon>
        <taxon>rosids</taxon>
        <taxon>malvids</taxon>
        <taxon>Sapindales</taxon>
        <taxon>Meliaceae</taxon>
        <taxon>Melia</taxon>
    </lineage>
</organism>
<proteinExistence type="predicted"/>
<evidence type="ECO:0000313" key="2">
    <source>
        <dbReference type="Proteomes" id="UP001164539"/>
    </source>
</evidence>
<dbReference type="EMBL" id="CM051394">
    <property type="protein sequence ID" value="KAJ4729122.1"/>
    <property type="molecule type" value="Genomic_DNA"/>
</dbReference>
<comment type="caution">
    <text evidence="1">The sequence shown here is derived from an EMBL/GenBank/DDBJ whole genome shotgun (WGS) entry which is preliminary data.</text>
</comment>
<dbReference type="Proteomes" id="UP001164539">
    <property type="component" value="Chromosome 1"/>
</dbReference>
<name>A0ACC1Z0X9_MELAZ</name>
<sequence>MATHFVTAGTTKQSKKISPLTYISPPPRQRNMETGNLQQHVVNINECSMSKGENRKKMKQKQRARELPRLGFWWMRASISCILGKAKAFYNELCCDYCDTDTYNNNTTTTLILNHEQVMAVDPYFSIPVIPPPTLL</sequence>
<reference evidence="1 2" key="1">
    <citation type="journal article" date="2023" name="Science">
        <title>Complex scaffold remodeling in plant triterpene biosynthesis.</title>
        <authorList>
            <person name="De La Pena R."/>
            <person name="Hodgson H."/>
            <person name="Liu J.C."/>
            <person name="Stephenson M.J."/>
            <person name="Martin A.C."/>
            <person name="Owen C."/>
            <person name="Harkess A."/>
            <person name="Leebens-Mack J."/>
            <person name="Jimenez L.E."/>
            <person name="Osbourn A."/>
            <person name="Sattely E.S."/>
        </authorList>
    </citation>
    <scope>NUCLEOTIDE SEQUENCE [LARGE SCALE GENOMIC DNA]</scope>
    <source>
        <strain evidence="2">cv. JPN11</strain>
        <tissue evidence="1">Leaf</tissue>
    </source>
</reference>
<protein>
    <submittedName>
        <fullName evidence="1">Uncharacterized protein</fullName>
    </submittedName>
</protein>
<gene>
    <name evidence="1" type="ORF">OWV82_001952</name>
</gene>
<keyword evidence="2" id="KW-1185">Reference proteome</keyword>